<sequence length="119" mass="12953">MATLPLLVIDVEKTVLDSDLLERAEEHLICGFKVKIPPLEGLVARLLAQGQYPYVAQALTLLVAWVDAIDERELAGALRKGGVDIALLRKQLEGLKRVLGGFPNLAGKKVLLDSLTENL</sequence>
<reference evidence="1" key="1">
    <citation type="journal article" date="2020" name="mSystems">
        <title>Genome- and Community-Level Interaction Insights into Carbon Utilization and Element Cycling Functions of Hydrothermarchaeota in Hydrothermal Sediment.</title>
        <authorList>
            <person name="Zhou Z."/>
            <person name="Liu Y."/>
            <person name="Xu W."/>
            <person name="Pan J."/>
            <person name="Luo Z.H."/>
            <person name="Li M."/>
        </authorList>
    </citation>
    <scope>NUCLEOTIDE SEQUENCE [LARGE SCALE GENOMIC DNA]</scope>
    <source>
        <strain evidence="1">SpSt-110</strain>
    </source>
</reference>
<dbReference type="AlphaFoldDB" id="A0A7J3XY11"/>
<name>A0A7J3XY11_9CREN</name>
<organism evidence="1">
    <name type="scientific">Thermogladius calderae</name>
    <dbReference type="NCBI Taxonomy" id="1200300"/>
    <lineage>
        <taxon>Archaea</taxon>
        <taxon>Thermoproteota</taxon>
        <taxon>Thermoprotei</taxon>
        <taxon>Desulfurococcales</taxon>
        <taxon>Desulfurococcaceae</taxon>
        <taxon>Thermogladius</taxon>
    </lineage>
</organism>
<proteinExistence type="predicted"/>
<protein>
    <submittedName>
        <fullName evidence="1">Uncharacterized protein</fullName>
    </submittedName>
</protein>
<comment type="caution">
    <text evidence="1">The sequence shown here is derived from an EMBL/GenBank/DDBJ whole genome shotgun (WGS) entry which is preliminary data.</text>
</comment>
<accession>A0A7J3XY11</accession>
<evidence type="ECO:0000313" key="1">
    <source>
        <dbReference type="EMBL" id="HHP67445.1"/>
    </source>
</evidence>
<dbReference type="EMBL" id="DRYK01000025">
    <property type="protein sequence ID" value="HHP67445.1"/>
    <property type="molecule type" value="Genomic_DNA"/>
</dbReference>
<gene>
    <name evidence="1" type="ORF">ENM60_01410</name>
</gene>